<dbReference type="GO" id="GO:0005794">
    <property type="term" value="C:Golgi apparatus"/>
    <property type="evidence" value="ECO:0007669"/>
    <property type="project" value="TreeGrafter"/>
</dbReference>
<dbReference type="PANTHER" id="PTHR32285">
    <property type="entry name" value="PROTEIN TRICHOME BIREFRINGENCE-LIKE 9-RELATED"/>
    <property type="match status" value="1"/>
</dbReference>
<gene>
    <name evidence="10" type="ORF">C5167_047675</name>
</gene>
<organism evidence="10 11">
    <name type="scientific">Papaver somniferum</name>
    <name type="common">Opium poppy</name>
    <dbReference type="NCBI Taxonomy" id="3469"/>
    <lineage>
        <taxon>Eukaryota</taxon>
        <taxon>Viridiplantae</taxon>
        <taxon>Streptophyta</taxon>
        <taxon>Embryophyta</taxon>
        <taxon>Tracheophyta</taxon>
        <taxon>Spermatophyta</taxon>
        <taxon>Magnoliopsida</taxon>
        <taxon>Ranunculales</taxon>
        <taxon>Papaveraceae</taxon>
        <taxon>Papaveroideae</taxon>
        <taxon>Papaver</taxon>
    </lineage>
</organism>
<accession>A0A4Y7LL01</accession>
<feature type="domain" description="Trichome birefringence-like N-terminal" evidence="9">
    <location>
        <begin position="98"/>
        <end position="151"/>
    </location>
</feature>
<feature type="domain" description="Trichome birefringence-like C-terminal" evidence="8">
    <location>
        <begin position="152"/>
        <end position="449"/>
    </location>
</feature>
<dbReference type="GO" id="GO:0016020">
    <property type="term" value="C:membrane"/>
    <property type="evidence" value="ECO:0007669"/>
    <property type="project" value="UniProtKB-SubCell"/>
</dbReference>
<dbReference type="AlphaFoldDB" id="A0A4Y7LL01"/>
<keyword evidence="5 7" id="KW-1133">Transmembrane helix</keyword>
<evidence type="ECO:0000256" key="5">
    <source>
        <dbReference type="ARBA" id="ARBA00022989"/>
    </source>
</evidence>
<reference evidence="10 11" key="1">
    <citation type="journal article" date="2018" name="Science">
        <title>The opium poppy genome and morphinan production.</title>
        <authorList>
            <person name="Guo L."/>
            <person name="Winzer T."/>
            <person name="Yang X."/>
            <person name="Li Y."/>
            <person name="Ning Z."/>
            <person name="He Z."/>
            <person name="Teodor R."/>
            <person name="Lu Y."/>
            <person name="Bowser T.A."/>
            <person name="Graham I.A."/>
            <person name="Ye K."/>
        </authorList>
    </citation>
    <scope>NUCLEOTIDE SEQUENCE [LARGE SCALE GENOMIC DNA]</scope>
    <source>
        <strain evidence="11">cv. HN1</strain>
        <tissue evidence="10">Leaves</tissue>
    </source>
</reference>
<keyword evidence="3 7" id="KW-0812">Transmembrane</keyword>
<dbReference type="Proteomes" id="UP000316621">
    <property type="component" value="Chromosome 11"/>
</dbReference>
<dbReference type="GO" id="GO:0016413">
    <property type="term" value="F:O-acetyltransferase activity"/>
    <property type="evidence" value="ECO:0007669"/>
    <property type="project" value="InterPro"/>
</dbReference>
<evidence type="ECO:0000313" key="10">
    <source>
        <dbReference type="EMBL" id="RZC84891.1"/>
    </source>
</evidence>
<dbReference type="Gramene" id="RZC84891">
    <property type="protein sequence ID" value="RZC84891"/>
    <property type="gene ID" value="C5167_047675"/>
</dbReference>
<keyword evidence="4" id="KW-0735">Signal-anchor</keyword>
<dbReference type="PANTHER" id="PTHR32285:SF324">
    <property type="entry name" value="PROTEIN TRICHOME BIREFRINGENCE-LIKE 25"/>
    <property type="match status" value="1"/>
</dbReference>
<comment type="similarity">
    <text evidence="2">Belongs to the PC-esterase family. TBL subfamily.</text>
</comment>
<proteinExistence type="inferred from homology"/>
<evidence type="ECO:0000256" key="7">
    <source>
        <dbReference type="SAM" id="Phobius"/>
    </source>
</evidence>
<dbReference type="OrthoDB" id="630188at2759"/>
<keyword evidence="6 7" id="KW-0472">Membrane</keyword>
<evidence type="ECO:0000259" key="9">
    <source>
        <dbReference type="Pfam" id="PF14416"/>
    </source>
</evidence>
<protein>
    <submittedName>
        <fullName evidence="10">Uncharacterized protein</fullName>
    </submittedName>
</protein>
<evidence type="ECO:0000256" key="6">
    <source>
        <dbReference type="ARBA" id="ARBA00023136"/>
    </source>
</evidence>
<evidence type="ECO:0000256" key="4">
    <source>
        <dbReference type="ARBA" id="ARBA00022968"/>
    </source>
</evidence>
<evidence type="ECO:0000256" key="3">
    <source>
        <dbReference type="ARBA" id="ARBA00022692"/>
    </source>
</evidence>
<evidence type="ECO:0000256" key="2">
    <source>
        <dbReference type="ARBA" id="ARBA00007727"/>
    </source>
</evidence>
<dbReference type="InterPro" id="IPR025846">
    <property type="entry name" value="TBL_N"/>
</dbReference>
<dbReference type="InterPro" id="IPR026057">
    <property type="entry name" value="TBL_C"/>
</dbReference>
<dbReference type="EMBL" id="CM010725">
    <property type="protein sequence ID" value="RZC84891.1"/>
    <property type="molecule type" value="Genomic_DNA"/>
</dbReference>
<evidence type="ECO:0000259" key="8">
    <source>
        <dbReference type="Pfam" id="PF13839"/>
    </source>
</evidence>
<dbReference type="Pfam" id="PF13839">
    <property type="entry name" value="PC-Esterase"/>
    <property type="match status" value="1"/>
</dbReference>
<feature type="transmembrane region" description="Helical" evidence="7">
    <location>
        <begin position="20"/>
        <end position="39"/>
    </location>
</feature>
<dbReference type="InterPro" id="IPR029962">
    <property type="entry name" value="TBL"/>
</dbReference>
<sequence length="453" mass="51678">MVRYSRLDLKPGFIFKPYHVLAKLTVAILAIGLAFHLFYSSTSTTNNENDTTLGVDSTVTDETASVRAKDGDDELPATAIDSVEIQETPIQKQILQKEKCDLSVGEWIPDPLGPMYTNESCNVISRHQNCMKNGRPDSEFLYWRWKPRDCELPRFNAVKFLDSMRNKHWAFVGDSISRNHVQSVYCLLSKVEAATEVYHGNYRDEGFGDIRWHFPSYNFTLSVIWSPFLVKAVYSFEDMNGKSTECIQLYLDELDKKWTDQYTSFDYMVISAGKWFMRSATYYENGEIVGCHYCPGKNLTEYGLDNGYRKAIKLVLDFVTSSKHNASVFYRSVSSEHFVNGNWDSGGTCDRTSPSREGELSLGVIDDMLHNVELEAFAKLESTEYSGKREALKVLNVTELSLLRPDGHPGRYRGYHPFAKDTNATVQYDCMHWCLPGPIDSWSDLVMEMVMNG</sequence>
<keyword evidence="11" id="KW-1185">Reference proteome</keyword>
<evidence type="ECO:0000313" key="11">
    <source>
        <dbReference type="Proteomes" id="UP000316621"/>
    </source>
</evidence>
<dbReference type="OMA" id="YEDSIMR"/>
<evidence type="ECO:0000256" key="1">
    <source>
        <dbReference type="ARBA" id="ARBA00004167"/>
    </source>
</evidence>
<comment type="subcellular location">
    <subcellularLocation>
        <location evidence="1">Membrane</location>
        <topology evidence="1">Single-pass membrane protein</topology>
    </subcellularLocation>
</comment>
<name>A0A4Y7LL01_PAPSO</name>
<dbReference type="Pfam" id="PF14416">
    <property type="entry name" value="PMR5N"/>
    <property type="match status" value="1"/>
</dbReference>